<protein>
    <submittedName>
        <fullName evidence="2">Unannotated protein</fullName>
    </submittedName>
</protein>
<feature type="compositionally biased region" description="Low complexity" evidence="1">
    <location>
        <begin position="91"/>
        <end position="140"/>
    </location>
</feature>
<name>A0A6J7N6H9_9ZZZZ</name>
<evidence type="ECO:0000256" key="1">
    <source>
        <dbReference type="SAM" id="MobiDB-lite"/>
    </source>
</evidence>
<sequence>MGAFDARTTHGSSILKANAFAFRRSRISHSPRRCASVHIGSLTTRASFGRVWRPRARSDGASRSCPRRRTPTGGSTQDRRRPGSARRHAWSRTSSTSRTSAFSTPATSATPISRSSTRIVRSRILTTTRSRSTSRISRVIAGHPLSTASRRPDSSTTNTGPTYRSRAGLRVRARTISPTSPISPSARSRRRRRGSSG</sequence>
<feature type="compositionally biased region" description="Basic residues" evidence="1">
    <location>
        <begin position="187"/>
        <end position="197"/>
    </location>
</feature>
<feature type="compositionally biased region" description="Low complexity" evidence="1">
    <location>
        <begin position="174"/>
        <end position="186"/>
    </location>
</feature>
<accession>A0A6J7N6H9</accession>
<feature type="region of interest" description="Disordered" evidence="1">
    <location>
        <begin position="51"/>
        <end position="197"/>
    </location>
</feature>
<evidence type="ECO:0000313" key="2">
    <source>
        <dbReference type="EMBL" id="CAB4989050.1"/>
    </source>
</evidence>
<reference evidence="2" key="1">
    <citation type="submission" date="2020-05" db="EMBL/GenBank/DDBJ databases">
        <authorList>
            <person name="Chiriac C."/>
            <person name="Salcher M."/>
            <person name="Ghai R."/>
            <person name="Kavagutti S V."/>
        </authorList>
    </citation>
    <scope>NUCLEOTIDE SEQUENCE</scope>
</reference>
<dbReference type="AlphaFoldDB" id="A0A6J7N6H9"/>
<gene>
    <name evidence="2" type="ORF">UFOPK3957_00911</name>
</gene>
<feature type="compositionally biased region" description="Polar residues" evidence="1">
    <location>
        <begin position="146"/>
        <end position="162"/>
    </location>
</feature>
<organism evidence="2">
    <name type="scientific">freshwater metagenome</name>
    <dbReference type="NCBI Taxonomy" id="449393"/>
    <lineage>
        <taxon>unclassified sequences</taxon>
        <taxon>metagenomes</taxon>
        <taxon>ecological metagenomes</taxon>
    </lineage>
</organism>
<proteinExistence type="predicted"/>
<dbReference type="EMBL" id="CAFBOM010000142">
    <property type="protein sequence ID" value="CAB4989050.1"/>
    <property type="molecule type" value="Genomic_DNA"/>
</dbReference>